<dbReference type="InterPro" id="IPR000719">
    <property type="entry name" value="Prot_kinase_dom"/>
</dbReference>
<keyword evidence="5" id="KW-0418">Kinase</keyword>
<dbReference type="GO" id="GO:0004674">
    <property type="term" value="F:protein serine/threonine kinase activity"/>
    <property type="evidence" value="ECO:0007669"/>
    <property type="project" value="UniProtKB-KW"/>
</dbReference>
<organism evidence="10 11">
    <name type="scientific">Arthroderma benhamiae (strain ATCC MYA-4681 / CBS 112371)</name>
    <name type="common">Trichophyton mentagrophytes</name>
    <dbReference type="NCBI Taxonomy" id="663331"/>
    <lineage>
        <taxon>Eukaryota</taxon>
        <taxon>Fungi</taxon>
        <taxon>Dikarya</taxon>
        <taxon>Ascomycota</taxon>
        <taxon>Pezizomycotina</taxon>
        <taxon>Eurotiomycetes</taxon>
        <taxon>Eurotiomycetidae</taxon>
        <taxon>Onygenales</taxon>
        <taxon>Arthrodermataceae</taxon>
        <taxon>Trichophyton</taxon>
    </lineage>
</organism>
<dbReference type="EC" id="2.7.11.1" evidence="1"/>
<accession>D4AQC6</accession>
<proteinExistence type="predicted"/>
<dbReference type="eggNOG" id="KOG1290">
    <property type="taxonomic scope" value="Eukaryota"/>
</dbReference>
<dbReference type="InterPro" id="IPR051334">
    <property type="entry name" value="SRPK"/>
</dbReference>
<gene>
    <name evidence="10" type="ORF">ARB_06433</name>
</gene>
<evidence type="ECO:0000256" key="7">
    <source>
        <dbReference type="ARBA" id="ARBA00047899"/>
    </source>
</evidence>
<dbReference type="GO" id="GO:0000245">
    <property type="term" value="P:spliceosomal complex assembly"/>
    <property type="evidence" value="ECO:0007669"/>
    <property type="project" value="TreeGrafter"/>
</dbReference>
<keyword evidence="4" id="KW-0547">Nucleotide-binding</keyword>
<dbReference type="HOGENOM" id="CLU_000288_81_1_1"/>
<comment type="catalytic activity">
    <reaction evidence="7">
        <text>L-threonyl-[protein] + ATP = O-phospho-L-threonyl-[protein] + ADP + H(+)</text>
        <dbReference type="Rhea" id="RHEA:46608"/>
        <dbReference type="Rhea" id="RHEA-COMP:11060"/>
        <dbReference type="Rhea" id="RHEA-COMP:11605"/>
        <dbReference type="ChEBI" id="CHEBI:15378"/>
        <dbReference type="ChEBI" id="CHEBI:30013"/>
        <dbReference type="ChEBI" id="CHEBI:30616"/>
        <dbReference type="ChEBI" id="CHEBI:61977"/>
        <dbReference type="ChEBI" id="CHEBI:456216"/>
        <dbReference type="EC" id="2.7.11.1"/>
    </reaction>
</comment>
<dbReference type="GeneID" id="9521034"/>
<evidence type="ECO:0000313" key="10">
    <source>
        <dbReference type="EMBL" id="EFE34670.1"/>
    </source>
</evidence>
<evidence type="ECO:0000256" key="4">
    <source>
        <dbReference type="ARBA" id="ARBA00022741"/>
    </source>
</evidence>
<dbReference type="GO" id="GO:0005524">
    <property type="term" value="F:ATP binding"/>
    <property type="evidence" value="ECO:0007669"/>
    <property type="project" value="UniProtKB-KW"/>
</dbReference>
<evidence type="ECO:0000259" key="9">
    <source>
        <dbReference type="PROSITE" id="PS50011"/>
    </source>
</evidence>
<keyword evidence="2" id="KW-0723">Serine/threonine-protein kinase</keyword>
<dbReference type="KEGG" id="abe:ARB_06433"/>
<evidence type="ECO:0000256" key="1">
    <source>
        <dbReference type="ARBA" id="ARBA00012513"/>
    </source>
</evidence>
<name>D4AQC6_ARTBC</name>
<keyword evidence="11" id="KW-1185">Reference proteome</keyword>
<evidence type="ECO:0000256" key="2">
    <source>
        <dbReference type="ARBA" id="ARBA00022527"/>
    </source>
</evidence>
<comment type="catalytic activity">
    <reaction evidence="8">
        <text>L-seryl-[protein] + ATP = O-phospho-L-seryl-[protein] + ADP + H(+)</text>
        <dbReference type="Rhea" id="RHEA:17989"/>
        <dbReference type="Rhea" id="RHEA-COMP:9863"/>
        <dbReference type="Rhea" id="RHEA-COMP:11604"/>
        <dbReference type="ChEBI" id="CHEBI:15378"/>
        <dbReference type="ChEBI" id="CHEBI:29999"/>
        <dbReference type="ChEBI" id="CHEBI:30616"/>
        <dbReference type="ChEBI" id="CHEBI:83421"/>
        <dbReference type="ChEBI" id="CHEBI:456216"/>
        <dbReference type="EC" id="2.7.11.1"/>
    </reaction>
</comment>
<dbReference type="OMA" id="ASTIWCC"/>
<protein>
    <recommendedName>
        <fullName evidence="1">non-specific serine/threonine protein kinase</fullName>
        <ecNumber evidence="1">2.7.11.1</ecNumber>
    </recommendedName>
</protein>
<dbReference type="SUPFAM" id="SSF56112">
    <property type="entry name" value="Protein kinase-like (PK-like)"/>
    <property type="match status" value="1"/>
</dbReference>
<evidence type="ECO:0000256" key="8">
    <source>
        <dbReference type="ARBA" id="ARBA00048679"/>
    </source>
</evidence>
<dbReference type="SMART" id="SM00220">
    <property type="entry name" value="S_TKc"/>
    <property type="match status" value="1"/>
</dbReference>
<dbReference type="Pfam" id="PF00069">
    <property type="entry name" value="Pkinase"/>
    <property type="match status" value="1"/>
</dbReference>
<dbReference type="PANTHER" id="PTHR47634">
    <property type="entry name" value="PROTEIN KINASE DOMAIN-CONTAINING PROTEIN-RELATED"/>
    <property type="match status" value="1"/>
</dbReference>
<dbReference type="Gene3D" id="1.10.510.10">
    <property type="entry name" value="Transferase(Phosphotransferase) domain 1"/>
    <property type="match status" value="1"/>
</dbReference>
<dbReference type="AlphaFoldDB" id="D4AQC6"/>
<evidence type="ECO:0000256" key="3">
    <source>
        <dbReference type="ARBA" id="ARBA00022679"/>
    </source>
</evidence>
<comment type="caution">
    <text evidence="10">The sequence shown here is derived from an EMBL/GenBank/DDBJ whole genome shotgun (WGS) entry which is preliminary data.</text>
</comment>
<dbReference type="InterPro" id="IPR011009">
    <property type="entry name" value="Kinase-like_dom_sf"/>
</dbReference>
<dbReference type="PANTHER" id="PTHR47634:SF9">
    <property type="entry name" value="PROTEIN KINASE DOMAIN-CONTAINING PROTEIN-RELATED"/>
    <property type="match status" value="1"/>
</dbReference>
<evidence type="ECO:0000313" key="11">
    <source>
        <dbReference type="Proteomes" id="UP000008866"/>
    </source>
</evidence>
<dbReference type="EMBL" id="ABSU01000005">
    <property type="protein sequence ID" value="EFE34670.1"/>
    <property type="molecule type" value="Genomic_DNA"/>
</dbReference>
<dbReference type="PROSITE" id="PS50011">
    <property type="entry name" value="PROTEIN_KINASE_DOM"/>
    <property type="match status" value="1"/>
</dbReference>
<evidence type="ECO:0000256" key="5">
    <source>
        <dbReference type="ARBA" id="ARBA00022777"/>
    </source>
</evidence>
<dbReference type="RefSeq" id="XP_003015310.1">
    <property type="nucleotide sequence ID" value="XM_003015264.1"/>
</dbReference>
<feature type="domain" description="Protein kinase" evidence="9">
    <location>
        <begin position="5"/>
        <end position="349"/>
    </location>
</feature>
<dbReference type="GO" id="GO:0050684">
    <property type="term" value="P:regulation of mRNA processing"/>
    <property type="evidence" value="ECO:0007669"/>
    <property type="project" value="TreeGrafter"/>
</dbReference>
<dbReference type="Proteomes" id="UP000008866">
    <property type="component" value="Unassembled WGS sequence"/>
</dbReference>
<reference evidence="11" key="1">
    <citation type="journal article" date="2011" name="Genome Biol.">
        <title>Comparative and functional genomics provide insights into the pathogenicity of dermatophytic fungi.</title>
        <authorList>
            <person name="Burmester A."/>
            <person name="Shelest E."/>
            <person name="Gloeckner G."/>
            <person name="Heddergott C."/>
            <person name="Schindler S."/>
            <person name="Staib P."/>
            <person name="Heidel A."/>
            <person name="Felder M."/>
            <person name="Petzold A."/>
            <person name="Szafranski K."/>
            <person name="Feuermann M."/>
            <person name="Pedruzzi I."/>
            <person name="Priebe S."/>
            <person name="Groth M."/>
            <person name="Winkler R."/>
            <person name="Li W."/>
            <person name="Kniemeyer O."/>
            <person name="Schroeckh V."/>
            <person name="Hertweck C."/>
            <person name="Hube B."/>
            <person name="White T.C."/>
            <person name="Platzer M."/>
            <person name="Guthke R."/>
            <person name="Heitman J."/>
            <person name="Woestemeyer J."/>
            <person name="Zipfel P.F."/>
            <person name="Monod M."/>
            <person name="Brakhage A.A."/>
        </authorList>
    </citation>
    <scope>NUCLEOTIDE SEQUENCE [LARGE SCALE GENOMIC DNA]</scope>
    <source>
        <strain evidence="11">ATCC MYA-4681 / CBS 112371</strain>
    </source>
</reference>
<sequence length="351" mass="40035">MSPRILLLEENGYGGSETNHNISQRRYAALKVYICSAGAEQECNVLRHLESLKSSHPGKAKVRTMLDAFTADGPSGRHQCLVHEPLLTSISHLQASLPNQRLTEQVLKLLLKELLVTLDYLHTEAQVIHTADYLQDIQSKNIMIGTNQPSRFEEWKAQAVQGPPSRKNVPGHVVYRSRRYNIEEGRGAWGLPLLSDFGQARIGPGDHEGTIQPTLYRAPEVVLGMKWDSKVDIWNLGALIWELFENYYMFQDRGPDGEYSEAHLLASMIALLGPPPSQFLKRSDKSLRFWDESGNWRGLAEIADVSFEESELYLEGRNKDIFIQFVRKMVRWEPNERQTARELLNDPWLLS</sequence>
<evidence type="ECO:0000256" key="6">
    <source>
        <dbReference type="ARBA" id="ARBA00022840"/>
    </source>
</evidence>
<dbReference type="Gene3D" id="3.30.200.20">
    <property type="entry name" value="Phosphorylase Kinase, domain 1"/>
    <property type="match status" value="1"/>
</dbReference>
<keyword evidence="3" id="KW-0808">Transferase</keyword>
<keyword evidence="6" id="KW-0067">ATP-binding</keyword>